<sequence length="32" mass="3520">MTKPTLSSWMAFIFALGMALCSSRRLFGVAPE</sequence>
<reference evidence="1 2" key="1">
    <citation type="submission" date="2011-11" db="EMBL/GenBank/DDBJ databases">
        <title>The Genome Sequence of Fusarium oxysporum PHW815.</title>
        <authorList>
            <consortium name="The Broad Institute Genome Sequencing Platform"/>
            <person name="Ma L.-J."/>
            <person name="Gale L.R."/>
            <person name="Schwartz D.C."/>
            <person name="Zhou S."/>
            <person name="Corby-Kistler H."/>
            <person name="Young S.K."/>
            <person name="Zeng Q."/>
            <person name="Gargeya S."/>
            <person name="Fitzgerald M."/>
            <person name="Haas B."/>
            <person name="Abouelleil A."/>
            <person name="Alvarado L."/>
            <person name="Arachchi H.M."/>
            <person name="Berlin A."/>
            <person name="Brown A."/>
            <person name="Chapman S.B."/>
            <person name="Chen Z."/>
            <person name="Dunbar C."/>
            <person name="Freedman E."/>
            <person name="Gearin G."/>
            <person name="Goldberg J."/>
            <person name="Griggs A."/>
            <person name="Gujja S."/>
            <person name="Heiman D."/>
            <person name="Howarth C."/>
            <person name="Larson L."/>
            <person name="Lui A."/>
            <person name="MacDonald P.J.P."/>
            <person name="Montmayeur A."/>
            <person name="Murphy C."/>
            <person name="Neiman D."/>
            <person name="Pearson M."/>
            <person name="Priest M."/>
            <person name="Roberts A."/>
            <person name="Saif S."/>
            <person name="Shea T."/>
            <person name="Shenoy N."/>
            <person name="Sisk P."/>
            <person name="Stolte C."/>
            <person name="Sykes S."/>
            <person name="Wortman J."/>
            <person name="Nusbaum C."/>
            <person name="Birren B."/>
        </authorList>
    </citation>
    <scope>NUCLEOTIDE SEQUENCE [LARGE SCALE GENOMIC DNA]</scope>
    <source>
        <strain evidence="1 2">54005</strain>
    </source>
</reference>
<evidence type="ECO:0000313" key="1">
    <source>
        <dbReference type="EMBL" id="EXK78090.1"/>
    </source>
</evidence>
<dbReference type="HOGENOM" id="CLU_3392423_0_0_1"/>
<protein>
    <submittedName>
        <fullName evidence="1">Uncharacterized protein</fullName>
    </submittedName>
</protein>
<dbReference type="Proteomes" id="UP000030663">
    <property type="component" value="Unassembled WGS sequence"/>
</dbReference>
<name>X0B7F2_FUSOX</name>
<keyword evidence="2" id="KW-1185">Reference proteome</keyword>
<accession>X0B7F2</accession>
<organism evidence="1 2">
    <name type="scientific">Fusarium oxysporum f. sp. raphani 54005</name>
    <dbReference type="NCBI Taxonomy" id="1089458"/>
    <lineage>
        <taxon>Eukaryota</taxon>
        <taxon>Fungi</taxon>
        <taxon>Dikarya</taxon>
        <taxon>Ascomycota</taxon>
        <taxon>Pezizomycotina</taxon>
        <taxon>Sordariomycetes</taxon>
        <taxon>Hypocreomycetidae</taxon>
        <taxon>Hypocreales</taxon>
        <taxon>Nectriaceae</taxon>
        <taxon>Fusarium</taxon>
        <taxon>Fusarium oxysporum species complex</taxon>
    </lineage>
</organism>
<dbReference type="EMBL" id="JH658546">
    <property type="protein sequence ID" value="EXK78090.1"/>
    <property type="molecule type" value="Genomic_DNA"/>
</dbReference>
<proteinExistence type="predicted"/>
<evidence type="ECO:0000313" key="2">
    <source>
        <dbReference type="Proteomes" id="UP000030663"/>
    </source>
</evidence>
<dbReference type="AlphaFoldDB" id="X0B7F2"/>
<gene>
    <name evidence="1" type="ORF">FOQG_17219</name>
</gene>